<dbReference type="Gene3D" id="1.10.760.10">
    <property type="entry name" value="Cytochrome c-like domain"/>
    <property type="match status" value="2"/>
</dbReference>
<evidence type="ECO:0000259" key="6">
    <source>
        <dbReference type="PROSITE" id="PS51007"/>
    </source>
</evidence>
<gene>
    <name evidence="7" type="primary">cytT</name>
    <name evidence="7" type="ORF">SBA5_250034</name>
</gene>
<feature type="domain" description="Cytochrome c" evidence="6">
    <location>
        <begin position="34"/>
        <end position="117"/>
    </location>
</feature>
<dbReference type="InterPro" id="IPR051459">
    <property type="entry name" value="Cytochrome_c-type_DH"/>
</dbReference>
<dbReference type="PANTHER" id="PTHR35008">
    <property type="entry name" value="BLL4482 PROTEIN-RELATED"/>
    <property type="match status" value="1"/>
</dbReference>
<dbReference type="AlphaFoldDB" id="A0A2N9L9S8"/>
<evidence type="ECO:0000256" key="5">
    <source>
        <dbReference type="SAM" id="MobiDB-lite"/>
    </source>
</evidence>
<dbReference type="InterPro" id="IPR009056">
    <property type="entry name" value="Cyt_c-like_dom"/>
</dbReference>
<proteinExistence type="predicted"/>
<dbReference type="GO" id="GO:0020037">
    <property type="term" value="F:heme binding"/>
    <property type="evidence" value="ECO:0007669"/>
    <property type="project" value="InterPro"/>
</dbReference>
<feature type="domain" description="Cytochrome c" evidence="6">
    <location>
        <begin position="137"/>
        <end position="224"/>
    </location>
</feature>
<evidence type="ECO:0000256" key="3">
    <source>
        <dbReference type="ARBA" id="ARBA00023004"/>
    </source>
</evidence>
<dbReference type="GO" id="GO:0009055">
    <property type="term" value="F:electron transfer activity"/>
    <property type="evidence" value="ECO:0007669"/>
    <property type="project" value="InterPro"/>
</dbReference>
<dbReference type="PANTHER" id="PTHR35008:SF4">
    <property type="entry name" value="BLL4482 PROTEIN"/>
    <property type="match status" value="1"/>
</dbReference>
<evidence type="ECO:0000313" key="8">
    <source>
        <dbReference type="Proteomes" id="UP000239735"/>
    </source>
</evidence>
<dbReference type="Pfam" id="PF13442">
    <property type="entry name" value="Cytochrome_CBB3"/>
    <property type="match status" value="1"/>
</dbReference>
<keyword evidence="1 4" id="KW-0349">Heme</keyword>
<name>A0A2N9L9S8_9BACT</name>
<dbReference type="PROSITE" id="PS51257">
    <property type="entry name" value="PROKAR_LIPOPROTEIN"/>
    <property type="match status" value="1"/>
</dbReference>
<reference evidence="8" key="1">
    <citation type="submission" date="2018-02" db="EMBL/GenBank/DDBJ databases">
        <authorList>
            <person name="Hausmann B."/>
        </authorList>
    </citation>
    <scope>NUCLEOTIDE SEQUENCE [LARGE SCALE GENOMIC DNA]</scope>
    <source>
        <strain evidence="8">Peat soil MAG SbA5</strain>
    </source>
</reference>
<feature type="region of interest" description="Disordered" evidence="5">
    <location>
        <begin position="190"/>
        <end position="210"/>
    </location>
</feature>
<dbReference type="EMBL" id="OKRB01000081">
    <property type="protein sequence ID" value="SPE19804.1"/>
    <property type="molecule type" value="Genomic_DNA"/>
</dbReference>
<keyword evidence="2 4" id="KW-0479">Metal-binding</keyword>
<dbReference type="Proteomes" id="UP000239735">
    <property type="component" value="Unassembled WGS sequence"/>
</dbReference>
<evidence type="ECO:0000256" key="4">
    <source>
        <dbReference type="PROSITE-ProRule" id="PRU00433"/>
    </source>
</evidence>
<dbReference type="SUPFAM" id="SSF46626">
    <property type="entry name" value="Cytochrome c"/>
    <property type="match status" value="2"/>
</dbReference>
<dbReference type="PROSITE" id="PS51007">
    <property type="entry name" value="CYTC"/>
    <property type="match status" value="2"/>
</dbReference>
<dbReference type="InterPro" id="IPR036909">
    <property type="entry name" value="Cyt_c-like_dom_sf"/>
</dbReference>
<organism evidence="7 8">
    <name type="scientific">Candidatus Sulfuritelmatomonas gaucii</name>
    <dbReference type="NCBI Taxonomy" id="2043161"/>
    <lineage>
        <taxon>Bacteria</taxon>
        <taxon>Pseudomonadati</taxon>
        <taxon>Acidobacteriota</taxon>
        <taxon>Terriglobia</taxon>
        <taxon>Terriglobales</taxon>
        <taxon>Acidobacteriaceae</taxon>
        <taxon>Candidatus Sulfuritelmatomonas</taxon>
    </lineage>
</organism>
<dbReference type="GO" id="GO:0046872">
    <property type="term" value="F:metal ion binding"/>
    <property type="evidence" value="ECO:0007669"/>
    <property type="project" value="UniProtKB-KW"/>
</dbReference>
<keyword evidence="3 4" id="KW-0408">Iron</keyword>
<dbReference type="OrthoDB" id="9779283at2"/>
<evidence type="ECO:0000256" key="2">
    <source>
        <dbReference type="ARBA" id="ARBA00022723"/>
    </source>
</evidence>
<accession>A0A2N9L9S8</accession>
<protein>
    <submittedName>
        <fullName evidence="7">Cytochrome c family protein</fullName>
    </submittedName>
</protein>
<sequence>MRFTASALLACGAALLGGCGHTPGYPPNPILRPTAVTDFATLYSQNCAACHGANGQNGPSIDLANPEYQALVDDATLRKWISGGMPGTEMPAFAESQGGMLTDAQVNALIAGMRRQWSRPDAFGGTAPPAYAQTAVGDPHRGEASYEAHCAICHAATHEQGHEQVTSPMYLALVGDQALRTIMIAGRPDIGQPDWRHDGPGGKAGVPLSTQDVDDIGTYLASLRTMGQQVTTGTSSAQAKSAAPAGR</sequence>
<evidence type="ECO:0000313" key="7">
    <source>
        <dbReference type="EMBL" id="SPE19804.1"/>
    </source>
</evidence>
<evidence type="ECO:0000256" key="1">
    <source>
        <dbReference type="ARBA" id="ARBA00022617"/>
    </source>
</evidence>
<dbReference type="Pfam" id="PF00034">
    <property type="entry name" value="Cytochrom_C"/>
    <property type="match status" value="1"/>
</dbReference>
<feature type="compositionally biased region" description="Polar residues" evidence="5">
    <location>
        <begin position="227"/>
        <end position="239"/>
    </location>
</feature>
<feature type="region of interest" description="Disordered" evidence="5">
    <location>
        <begin position="227"/>
        <end position="247"/>
    </location>
</feature>